<gene>
    <name evidence="1" type="ORF">KMZ93_06855</name>
</gene>
<sequence length="60" mass="6660">MAAKRTDIVIEKIIASCDGNLHGALEALLLVNEHLEAELYRLYAAVSLADQMDRQPKTVH</sequence>
<protein>
    <submittedName>
        <fullName evidence="1">Uncharacterized protein</fullName>
    </submittedName>
</protein>
<name>A0A975P1U8_9BRAD</name>
<proteinExistence type="predicted"/>
<organism evidence="1 2">
    <name type="scientific">Bradyrhizobium sediminis</name>
    <dbReference type="NCBI Taxonomy" id="2840469"/>
    <lineage>
        <taxon>Bacteria</taxon>
        <taxon>Pseudomonadati</taxon>
        <taxon>Pseudomonadota</taxon>
        <taxon>Alphaproteobacteria</taxon>
        <taxon>Hyphomicrobiales</taxon>
        <taxon>Nitrobacteraceae</taxon>
        <taxon>Bradyrhizobium</taxon>
    </lineage>
</organism>
<keyword evidence="2" id="KW-1185">Reference proteome</keyword>
<dbReference type="EMBL" id="CP076136">
    <property type="protein sequence ID" value="QWG24609.1"/>
    <property type="molecule type" value="Genomic_DNA"/>
</dbReference>
<dbReference type="AlphaFoldDB" id="A0A975P1U8"/>
<evidence type="ECO:0000313" key="1">
    <source>
        <dbReference type="EMBL" id="QWG24609.1"/>
    </source>
</evidence>
<dbReference type="RefSeq" id="WP_215605352.1">
    <property type="nucleotide sequence ID" value="NZ_CP076136.1"/>
</dbReference>
<evidence type="ECO:0000313" key="2">
    <source>
        <dbReference type="Proteomes" id="UP000676951"/>
    </source>
</evidence>
<accession>A0A975P1U8</accession>
<dbReference type="Proteomes" id="UP000676951">
    <property type="component" value="Chromosome"/>
</dbReference>
<reference evidence="1 2" key="1">
    <citation type="submission" date="2021-06" db="EMBL/GenBank/DDBJ databases">
        <title>Bradyrhizobium sp. S2-11-4 Genome sequencing.</title>
        <authorList>
            <person name="Jin L."/>
        </authorList>
    </citation>
    <scope>NUCLEOTIDE SEQUENCE [LARGE SCALE GENOMIC DNA]</scope>
    <source>
        <strain evidence="1 2">S2-11-4</strain>
    </source>
</reference>